<feature type="chain" id="PRO_5005188260" evidence="2">
    <location>
        <begin position="20"/>
        <end position="234"/>
    </location>
</feature>
<dbReference type="InterPro" id="IPR008164">
    <property type="entry name" value="XGLTT_rpt"/>
</dbReference>
<evidence type="ECO:0000313" key="4">
    <source>
        <dbReference type="Proteomes" id="UP000041254"/>
    </source>
</evidence>
<feature type="signal peptide" evidence="2">
    <location>
        <begin position="1"/>
        <end position="19"/>
    </location>
</feature>
<evidence type="ECO:0000256" key="2">
    <source>
        <dbReference type="SAM" id="SignalP"/>
    </source>
</evidence>
<evidence type="ECO:0000256" key="1">
    <source>
        <dbReference type="SAM" id="MobiDB-lite"/>
    </source>
</evidence>
<dbReference type="VEuPathDB" id="CryptoDB:Vbra_14760"/>
<dbReference type="OrthoDB" id="8069108at2759"/>
<dbReference type="EMBL" id="CDMY01000392">
    <property type="protein sequence ID" value="CEM09066.1"/>
    <property type="molecule type" value="Genomic_DNA"/>
</dbReference>
<keyword evidence="4" id="KW-1185">Reference proteome</keyword>
<organism evidence="3 4">
    <name type="scientific">Vitrella brassicaformis (strain CCMP3155)</name>
    <dbReference type="NCBI Taxonomy" id="1169540"/>
    <lineage>
        <taxon>Eukaryota</taxon>
        <taxon>Sar</taxon>
        <taxon>Alveolata</taxon>
        <taxon>Colpodellida</taxon>
        <taxon>Vitrellaceae</taxon>
        <taxon>Vitrella</taxon>
    </lineage>
</organism>
<gene>
    <name evidence="3" type="ORF">Vbra_14760</name>
</gene>
<sequence length="234" mass="23111">MKTLLCLVGALLLAGAVTAGPALRAASTDLDGLARDGAFNATVPLINMDPDGVGDETGAERRELSDTCATMVAGGLQNCWTFGTRALWRMVLTARGAMDQVVRSAVALSASPSVAPVNSPPSCPLASKGLASQGLASEGLASQGLASKGLAGEGLASQGLASEGLASEGLASKGLAGEGLAGKGLAGNGSHHLAGKGSTHPSATEQGMGVPARLVCLVRSKLRPKKGAAECPTD</sequence>
<accession>A0A0G4F909</accession>
<evidence type="ECO:0000313" key="3">
    <source>
        <dbReference type="EMBL" id="CEM09066.1"/>
    </source>
</evidence>
<dbReference type="InParanoid" id="A0A0G4F909"/>
<keyword evidence="2" id="KW-0732">Signal</keyword>
<dbReference type="AlphaFoldDB" id="A0A0G4F909"/>
<dbReference type="Pfam" id="PF01744">
    <property type="entry name" value="GLTT"/>
    <property type="match status" value="2"/>
</dbReference>
<feature type="region of interest" description="Disordered" evidence="1">
    <location>
        <begin position="187"/>
        <end position="207"/>
    </location>
</feature>
<protein>
    <submittedName>
        <fullName evidence="3">Uncharacterized protein</fullName>
    </submittedName>
</protein>
<proteinExistence type="predicted"/>
<reference evidence="3 4" key="1">
    <citation type="submission" date="2014-11" db="EMBL/GenBank/DDBJ databases">
        <authorList>
            <person name="Zhu J."/>
            <person name="Qi W."/>
            <person name="Song R."/>
        </authorList>
    </citation>
    <scope>NUCLEOTIDE SEQUENCE [LARGE SCALE GENOMIC DNA]</scope>
</reference>
<dbReference type="Proteomes" id="UP000041254">
    <property type="component" value="Unassembled WGS sequence"/>
</dbReference>
<name>A0A0G4F909_VITBC</name>